<evidence type="ECO:0000256" key="1">
    <source>
        <dbReference type="SAM" id="Phobius"/>
    </source>
</evidence>
<reference evidence="4 5" key="2">
    <citation type="submission" date="2015-07" db="EMBL/GenBank/DDBJ databases">
        <title>Genome sequence of Levilinea saccharolytica DSM 16555.</title>
        <authorList>
            <person name="Hemp J."/>
            <person name="Ward L.M."/>
            <person name="Pace L.A."/>
            <person name="Fischer W.W."/>
        </authorList>
    </citation>
    <scope>NUCLEOTIDE SEQUENCE [LARGE SCALE GENOMIC DNA]</scope>
    <source>
        <strain evidence="4 5">KIBI-1</strain>
    </source>
</reference>
<dbReference type="OrthoDB" id="1793330at2"/>
<reference evidence="3" key="1">
    <citation type="journal article" date="2015" name="Genome Announc.">
        <title>Draft Genome Sequences of Anaerolinea thermolimosa IMO-1, Bellilinea caldifistulae GOMI-1, Leptolinea tardivitalis YMTK-2, Levilinea saccharolytica KIBI-1, Longilinea arvoryzae KOME-1, Previously Described as Members of the Class Anaerolineae (Chloroflexi).</title>
        <authorList>
            <person name="Matsuura N."/>
            <person name="Tourlousse M.D."/>
            <person name="Ohashi A."/>
            <person name="Hugenholtz P."/>
            <person name="Sekiguchi Y."/>
        </authorList>
    </citation>
    <scope>NUCLEOTIDE SEQUENCE</scope>
    <source>
        <strain evidence="3">KIBI-1</strain>
    </source>
</reference>
<dbReference type="EMBL" id="LGCM01000039">
    <property type="protein sequence ID" value="KPL80780.1"/>
    <property type="molecule type" value="Genomic_DNA"/>
</dbReference>
<evidence type="ECO:0000313" key="5">
    <source>
        <dbReference type="Proteomes" id="UP000050501"/>
    </source>
</evidence>
<proteinExistence type="predicted"/>
<evidence type="ECO:0000313" key="3">
    <source>
        <dbReference type="EMBL" id="GAP19604.1"/>
    </source>
</evidence>
<accession>A0A0N0RD83</accession>
<name>A0A0N0RD83_9CHLR</name>
<dbReference type="Pfam" id="PF13240">
    <property type="entry name" value="Zn_Ribbon_1"/>
    <property type="match status" value="1"/>
</dbReference>
<keyword evidence="1" id="KW-1133">Transmembrane helix</keyword>
<dbReference type="RefSeq" id="WP_062419873.1">
    <property type="nucleotide sequence ID" value="NZ_BBXZ01000183.1"/>
</dbReference>
<dbReference type="InterPro" id="IPR026870">
    <property type="entry name" value="Zinc_ribbon_dom"/>
</dbReference>
<keyword evidence="1" id="KW-0812">Transmembrane</keyword>
<dbReference type="EMBL" id="DF967975">
    <property type="protein sequence ID" value="GAP19604.1"/>
    <property type="molecule type" value="Genomic_DNA"/>
</dbReference>
<dbReference type="STRING" id="229921.ADN01_11720"/>
<sequence>MKRWIGWLLLVVWLIVPQSAVHSAAQAELEMDRVLIDLWPEYDRPSLLVIYRMTLSPEASLPARVSLRIPREAGEPFNVASQDMDGVLYTLDFETRPDGEWTWVSFTTASQEVQLEYYDPRLTRGEVEHAFTFEWPADYTVRTLTVQIQQPVNATEMRLQPEMGSGRQGQDGLTYYTSVVGKVQAGNPFRVSSQYNKTDKQLSANLQLVMPVAPINQNTEGKTGLTQALPWVLAAAGGVLIVGGLAWYWVAGRTSAARQGRRLRHARREAAPGEEPVYCHQCGKQAKPGDAFCRTCGSRLRMEG</sequence>
<dbReference type="Proteomes" id="UP000050501">
    <property type="component" value="Unassembled WGS sequence"/>
</dbReference>
<feature type="transmembrane region" description="Helical" evidence="1">
    <location>
        <begin position="228"/>
        <end position="251"/>
    </location>
</feature>
<protein>
    <submittedName>
        <fullName evidence="3">Protein containing zinc-ribbon domain</fullName>
    </submittedName>
</protein>
<gene>
    <name evidence="4" type="ORF">ADN01_11720</name>
    <name evidence="3" type="ORF">LSAC_03514</name>
</gene>
<organism evidence="3">
    <name type="scientific">Levilinea saccharolytica</name>
    <dbReference type="NCBI Taxonomy" id="229921"/>
    <lineage>
        <taxon>Bacteria</taxon>
        <taxon>Bacillati</taxon>
        <taxon>Chloroflexota</taxon>
        <taxon>Anaerolineae</taxon>
        <taxon>Anaerolineales</taxon>
        <taxon>Anaerolineaceae</taxon>
        <taxon>Levilinea</taxon>
    </lineage>
</organism>
<keyword evidence="5" id="KW-1185">Reference proteome</keyword>
<keyword evidence="1" id="KW-0472">Membrane</keyword>
<evidence type="ECO:0000313" key="4">
    <source>
        <dbReference type="EMBL" id="KPL80780.1"/>
    </source>
</evidence>
<feature type="domain" description="Zinc-ribbon" evidence="2">
    <location>
        <begin position="278"/>
        <end position="300"/>
    </location>
</feature>
<dbReference type="AlphaFoldDB" id="A0A0N0RD83"/>
<evidence type="ECO:0000259" key="2">
    <source>
        <dbReference type="Pfam" id="PF13240"/>
    </source>
</evidence>